<dbReference type="InterPro" id="IPR036249">
    <property type="entry name" value="Thioredoxin-like_sf"/>
</dbReference>
<feature type="domain" description="GST C-terminal" evidence="3">
    <location>
        <begin position="84"/>
        <end position="228"/>
    </location>
</feature>
<evidence type="ECO:0000313" key="5">
    <source>
        <dbReference type="Proteomes" id="UP000605986"/>
    </source>
</evidence>
<dbReference type="InterPro" id="IPR036282">
    <property type="entry name" value="Glutathione-S-Trfase_C_sf"/>
</dbReference>
<evidence type="ECO:0008006" key="6">
    <source>
        <dbReference type="Google" id="ProtNLM"/>
    </source>
</evidence>
<dbReference type="AlphaFoldDB" id="A0A8H4KBT6"/>
<dbReference type="InterPro" id="IPR004045">
    <property type="entry name" value="Glutathione_S-Trfase_N"/>
</dbReference>
<sequence length="256" mass="29914">MSTEKMIILYCEGTPNPLKISIALEELGLKYNALTIKLFKYEQKEEWYLNINPNGRILAIVDTDENGEELKIRESGATLQYLVDRYDKDHKISYPRGTKEYWQMTSWGCHQLFWQVGGLGPMQCQANHFEMSSFGDYPYTLNRYVNETRRLYRTMDKALADNPSGYLVGDHLSIADISIWPWTTAFKYSGLSQIDEFSRVKKWMYRLLERPGFEKGRNVPTPHIYLQLNELPSEELKKLGRERSAWIQEAMKGDAE</sequence>
<dbReference type="PANTHER" id="PTHR44051">
    <property type="entry name" value="GLUTATHIONE S-TRANSFERASE-RELATED"/>
    <property type="match status" value="1"/>
</dbReference>
<dbReference type="Gene3D" id="3.40.30.10">
    <property type="entry name" value="Glutaredoxin"/>
    <property type="match status" value="1"/>
</dbReference>
<dbReference type="InterPro" id="IPR040079">
    <property type="entry name" value="Glutathione_S-Trfase"/>
</dbReference>
<evidence type="ECO:0000259" key="3">
    <source>
        <dbReference type="PROSITE" id="PS50405"/>
    </source>
</evidence>
<evidence type="ECO:0000259" key="2">
    <source>
        <dbReference type="PROSITE" id="PS50404"/>
    </source>
</evidence>
<dbReference type="SUPFAM" id="SSF52833">
    <property type="entry name" value="Thioredoxin-like"/>
    <property type="match status" value="1"/>
</dbReference>
<dbReference type="SFLD" id="SFLDG00358">
    <property type="entry name" value="Main_(cytGST)"/>
    <property type="match status" value="1"/>
</dbReference>
<organism evidence="4 5">
    <name type="scientific">Fusarium austroafricanum</name>
    <dbReference type="NCBI Taxonomy" id="2364996"/>
    <lineage>
        <taxon>Eukaryota</taxon>
        <taxon>Fungi</taxon>
        <taxon>Dikarya</taxon>
        <taxon>Ascomycota</taxon>
        <taxon>Pezizomycotina</taxon>
        <taxon>Sordariomycetes</taxon>
        <taxon>Hypocreomycetidae</taxon>
        <taxon>Hypocreales</taxon>
        <taxon>Nectriaceae</taxon>
        <taxon>Fusarium</taxon>
        <taxon>Fusarium concolor species complex</taxon>
    </lineage>
</organism>
<comment type="similarity">
    <text evidence="1">Belongs to the GST superfamily.</text>
</comment>
<dbReference type="EMBL" id="JAADJG010000461">
    <property type="protein sequence ID" value="KAF4446398.1"/>
    <property type="molecule type" value="Genomic_DNA"/>
</dbReference>
<dbReference type="Pfam" id="PF02798">
    <property type="entry name" value="GST_N"/>
    <property type="match status" value="1"/>
</dbReference>
<dbReference type="Proteomes" id="UP000605986">
    <property type="component" value="Unassembled WGS sequence"/>
</dbReference>
<gene>
    <name evidence="4" type="ORF">F53441_9966</name>
</gene>
<evidence type="ECO:0000313" key="4">
    <source>
        <dbReference type="EMBL" id="KAF4446398.1"/>
    </source>
</evidence>
<proteinExistence type="inferred from homology"/>
<feature type="domain" description="GST N-terminal" evidence="2">
    <location>
        <begin position="4"/>
        <end position="90"/>
    </location>
</feature>
<comment type="caution">
    <text evidence="4">The sequence shown here is derived from an EMBL/GenBank/DDBJ whole genome shotgun (WGS) entry which is preliminary data.</text>
</comment>
<protein>
    <recommendedName>
        <fullName evidence="6">Glutathione S-transferase</fullName>
    </recommendedName>
</protein>
<dbReference type="OrthoDB" id="422574at2759"/>
<dbReference type="SFLD" id="SFLDS00019">
    <property type="entry name" value="Glutathione_Transferase_(cytos"/>
    <property type="match status" value="1"/>
</dbReference>
<accession>A0A8H4KBT6</accession>
<dbReference type="PROSITE" id="PS50404">
    <property type="entry name" value="GST_NTER"/>
    <property type="match status" value="1"/>
</dbReference>
<reference evidence="4" key="1">
    <citation type="submission" date="2020-01" db="EMBL/GenBank/DDBJ databases">
        <title>Identification and distribution of gene clusters putatively required for synthesis of sphingolipid metabolism inhibitors in phylogenetically diverse species of the filamentous fungus Fusarium.</title>
        <authorList>
            <person name="Kim H.-S."/>
            <person name="Busman M."/>
            <person name="Brown D.W."/>
            <person name="Divon H."/>
            <person name="Uhlig S."/>
            <person name="Proctor R.H."/>
        </authorList>
    </citation>
    <scope>NUCLEOTIDE SEQUENCE</scope>
    <source>
        <strain evidence="4">NRRL 53441</strain>
    </source>
</reference>
<dbReference type="Gene3D" id="1.20.1050.10">
    <property type="match status" value="1"/>
</dbReference>
<dbReference type="CDD" id="cd03048">
    <property type="entry name" value="GST_N_Ure2p_like"/>
    <property type="match status" value="1"/>
</dbReference>
<keyword evidence="5" id="KW-1185">Reference proteome</keyword>
<dbReference type="SFLD" id="SFLDG01151">
    <property type="entry name" value="Main.2:_Nu-like"/>
    <property type="match status" value="1"/>
</dbReference>
<dbReference type="SUPFAM" id="SSF47616">
    <property type="entry name" value="GST C-terminal domain-like"/>
    <property type="match status" value="1"/>
</dbReference>
<dbReference type="PANTHER" id="PTHR44051:SF8">
    <property type="entry name" value="GLUTATHIONE S-TRANSFERASE GSTA"/>
    <property type="match status" value="1"/>
</dbReference>
<dbReference type="Pfam" id="PF13410">
    <property type="entry name" value="GST_C_2"/>
    <property type="match status" value="1"/>
</dbReference>
<dbReference type="PROSITE" id="PS50405">
    <property type="entry name" value="GST_CTER"/>
    <property type="match status" value="1"/>
</dbReference>
<name>A0A8H4KBT6_9HYPO</name>
<evidence type="ECO:0000256" key="1">
    <source>
        <dbReference type="ARBA" id="ARBA00007409"/>
    </source>
</evidence>
<dbReference type="InterPro" id="IPR010987">
    <property type="entry name" value="Glutathione-S-Trfase_C-like"/>
</dbReference>